<dbReference type="SMART" id="SM00704">
    <property type="entry name" value="ZnF_CDGSH"/>
    <property type="match status" value="1"/>
</dbReference>
<evidence type="ECO:0000256" key="1">
    <source>
        <dbReference type="ARBA" id="ARBA00004389"/>
    </source>
</evidence>
<comment type="cofactor">
    <cofactor evidence="10">
        <name>[2Fe-2S] cluster</name>
        <dbReference type="ChEBI" id="CHEBI:190135"/>
    </cofactor>
</comment>
<keyword evidence="5" id="KW-0479">Metal-binding</keyword>
<organism evidence="13 14">
    <name type="scientific">Nesidiocoris tenuis</name>
    <dbReference type="NCBI Taxonomy" id="355587"/>
    <lineage>
        <taxon>Eukaryota</taxon>
        <taxon>Metazoa</taxon>
        <taxon>Ecdysozoa</taxon>
        <taxon>Arthropoda</taxon>
        <taxon>Hexapoda</taxon>
        <taxon>Insecta</taxon>
        <taxon>Pterygota</taxon>
        <taxon>Neoptera</taxon>
        <taxon>Paraneoptera</taxon>
        <taxon>Hemiptera</taxon>
        <taxon>Heteroptera</taxon>
        <taxon>Panheteroptera</taxon>
        <taxon>Cimicomorpha</taxon>
        <taxon>Miridae</taxon>
        <taxon>Dicyphina</taxon>
        <taxon>Nesidiocoris</taxon>
    </lineage>
</organism>
<dbReference type="PANTHER" id="PTHR13680:SF5">
    <property type="entry name" value="CDGSH IRON-SULFUR DOMAIN-CONTAINING PROTEIN 1"/>
    <property type="match status" value="1"/>
</dbReference>
<reference evidence="13 14" key="1">
    <citation type="submission" date="2023-09" db="EMBL/GenBank/DDBJ databases">
        <title>Nesidiocoris tenuis whole genome shotgun sequence.</title>
        <authorList>
            <person name="Shibata T."/>
            <person name="Shimoda M."/>
            <person name="Kobayashi T."/>
            <person name="Uehara T."/>
        </authorList>
    </citation>
    <scope>NUCLEOTIDE SEQUENCE [LARGE SCALE GENOMIC DNA]</scope>
    <source>
        <strain evidence="13 14">Japan</strain>
    </source>
</reference>
<evidence type="ECO:0000256" key="7">
    <source>
        <dbReference type="ARBA" id="ARBA00023004"/>
    </source>
</evidence>
<dbReference type="InterPro" id="IPR019610">
    <property type="entry name" value="FeS-contain_mitoNEET_N"/>
</dbReference>
<evidence type="ECO:0000256" key="4">
    <source>
        <dbReference type="ARBA" id="ARBA00022714"/>
    </source>
</evidence>
<dbReference type="InterPro" id="IPR042216">
    <property type="entry name" value="MitoNEET_CISD"/>
</dbReference>
<feature type="domain" description="Iron-binding zinc finger CDGSH type" evidence="12">
    <location>
        <begin position="73"/>
        <end position="111"/>
    </location>
</feature>
<evidence type="ECO:0000256" key="3">
    <source>
        <dbReference type="ARBA" id="ARBA00022692"/>
    </source>
</evidence>
<feature type="transmembrane region" description="Helical" evidence="11">
    <location>
        <begin position="36"/>
        <end position="54"/>
    </location>
</feature>
<evidence type="ECO:0000256" key="2">
    <source>
        <dbReference type="ARBA" id="ARBA00008624"/>
    </source>
</evidence>
<keyword evidence="9 11" id="KW-0472">Membrane</keyword>
<evidence type="ECO:0000259" key="12">
    <source>
        <dbReference type="SMART" id="SM00704"/>
    </source>
</evidence>
<evidence type="ECO:0000256" key="8">
    <source>
        <dbReference type="ARBA" id="ARBA00023014"/>
    </source>
</evidence>
<protein>
    <submittedName>
        <fullName evidence="13">CDGlutamine SynthetaseH iron-sulfur domain-containing protein 2 homolog</fullName>
    </submittedName>
</protein>
<dbReference type="EMBL" id="AP028909">
    <property type="protein sequence ID" value="BES87919.1"/>
    <property type="molecule type" value="Genomic_DNA"/>
</dbReference>
<dbReference type="Proteomes" id="UP001307889">
    <property type="component" value="Chromosome 1"/>
</dbReference>
<evidence type="ECO:0000256" key="5">
    <source>
        <dbReference type="ARBA" id="ARBA00022723"/>
    </source>
</evidence>
<sequence length="125" mass="13856">MEPVHNLVKVHLPNYLANLPLPNSIGGWFRLGFRDWASLIPFFALVGGASYVTYRAIKPKLICNPSIKKDEAKVATMVNIEDLGDKTVYCRCWRSSTFPLCDGSHGTHNKETGDNVGPLVVKKKA</sequence>
<dbReference type="InterPro" id="IPR045131">
    <property type="entry name" value="CISD1/2"/>
</dbReference>
<keyword evidence="3 11" id="KW-0812">Transmembrane</keyword>
<comment type="similarity">
    <text evidence="2">Belongs to the CISD protein family. CISD2 subfamily.</text>
</comment>
<dbReference type="Pfam" id="PF10660">
    <property type="entry name" value="MitoNEET_N"/>
    <property type="match status" value="1"/>
</dbReference>
<proteinExistence type="inferred from homology"/>
<accession>A0ABN7A9H2</accession>
<keyword evidence="4" id="KW-0001">2Fe-2S</keyword>
<dbReference type="InterPro" id="IPR018967">
    <property type="entry name" value="FeS-contain_CDGSH-typ"/>
</dbReference>
<dbReference type="PANTHER" id="PTHR13680">
    <property type="entry name" value="CDGSH IRON-SULFUR DOMAIN-CONTAINING PROTEIN 1"/>
    <property type="match status" value="1"/>
</dbReference>
<evidence type="ECO:0000313" key="14">
    <source>
        <dbReference type="Proteomes" id="UP001307889"/>
    </source>
</evidence>
<evidence type="ECO:0000256" key="10">
    <source>
        <dbReference type="ARBA" id="ARBA00034078"/>
    </source>
</evidence>
<evidence type="ECO:0000256" key="9">
    <source>
        <dbReference type="ARBA" id="ARBA00023136"/>
    </source>
</evidence>
<evidence type="ECO:0000313" key="13">
    <source>
        <dbReference type="EMBL" id="BES87919.1"/>
    </source>
</evidence>
<keyword evidence="6 11" id="KW-1133">Transmembrane helix</keyword>
<keyword evidence="8" id="KW-0411">Iron-sulfur</keyword>
<gene>
    <name evidence="13" type="ORF">NTJ_00725</name>
</gene>
<evidence type="ECO:0000256" key="11">
    <source>
        <dbReference type="SAM" id="Phobius"/>
    </source>
</evidence>
<dbReference type="Gene3D" id="3.40.5.90">
    <property type="entry name" value="CDGSH iron-sulfur domain, mitoNEET-type"/>
    <property type="match status" value="1"/>
</dbReference>
<dbReference type="Pfam" id="PF09360">
    <property type="entry name" value="zf-CDGSH"/>
    <property type="match status" value="1"/>
</dbReference>
<name>A0ABN7A9H2_9HEMI</name>
<keyword evidence="7" id="KW-0408">Iron</keyword>
<keyword evidence="14" id="KW-1185">Reference proteome</keyword>
<comment type="subcellular location">
    <subcellularLocation>
        <location evidence="1">Endoplasmic reticulum membrane</location>
        <topology evidence="1">Single-pass membrane protein</topology>
    </subcellularLocation>
</comment>
<evidence type="ECO:0000256" key="6">
    <source>
        <dbReference type="ARBA" id="ARBA00022989"/>
    </source>
</evidence>